<feature type="active site" description="Proton donor/acceptor" evidence="1">
    <location>
        <position position="125"/>
    </location>
</feature>
<dbReference type="InterPro" id="IPR001345">
    <property type="entry name" value="PG/BPGM_mutase_AS"/>
</dbReference>
<dbReference type="PROSITE" id="PS00175">
    <property type="entry name" value="PG_MUTASE"/>
    <property type="match status" value="1"/>
</dbReference>
<dbReference type="PANTHER" id="PTHR48100:SF10">
    <property type="entry name" value="2-CARBOXY-D-ARABINITOL-1-PHOSPHATASE-RELATED"/>
    <property type="match status" value="1"/>
</dbReference>
<dbReference type="InterPro" id="IPR050275">
    <property type="entry name" value="PGM_Phosphatase"/>
</dbReference>
<dbReference type="Pfam" id="PF00300">
    <property type="entry name" value="His_Phos_1"/>
    <property type="match status" value="1"/>
</dbReference>
<dbReference type="PANTHER" id="PTHR48100">
    <property type="entry name" value="BROAD-SPECIFICITY PHOSPHATASE YOR283W-RELATED"/>
    <property type="match status" value="1"/>
</dbReference>
<accession>A0AA38XYT2</accession>
<dbReference type="InterPro" id="IPR013078">
    <property type="entry name" value="His_Pase_superF_clade-1"/>
</dbReference>
<sequence>MSVAGFFHAPSGPVRRTGIIPVPRTSQDVNTAPELLPQGPLVRMRILLARHGETPWNAEGRYQGQIDIPLSPIGEAQAQALGARLVSVDITRAVASPLSRAQRTAQLALGAARADMLLTEPELQEIAHGEWEGLLASEINEKDPSRLQAWRNEPDTVLMPGGESLRLVLERSWRGLARAAEGLGEHDTLLVVAHDAVNRVILCKVLGLPISRLWTFRQAPTTLNLLEGPDLDNLEVVRLNDCAHHTPFFGEAKHRAL</sequence>
<protein>
    <recommendedName>
        <fullName evidence="4">Phosphoglycerate mutase</fullName>
    </recommendedName>
</protein>
<feature type="active site" description="Tele-phosphohistidine intermediate" evidence="1">
    <location>
        <position position="51"/>
    </location>
</feature>
<feature type="binding site" evidence="2">
    <location>
        <position position="100"/>
    </location>
    <ligand>
        <name>substrate</name>
    </ligand>
</feature>
<reference evidence="3" key="1">
    <citation type="submission" date="2022-10" db="EMBL/GenBank/DDBJ databases">
        <title>Culturing micro-colonial fungi from biological soil crusts in the Mojave desert and describing Neophaeococcomyces mojavensis, and introducing the new genera and species Taxawa tesnikishii.</title>
        <authorList>
            <person name="Kurbessoian T."/>
            <person name="Stajich J.E."/>
        </authorList>
    </citation>
    <scope>NUCLEOTIDE SEQUENCE</scope>
    <source>
        <strain evidence="3">TK_35</strain>
    </source>
</reference>
<proteinExistence type="predicted"/>
<dbReference type="SUPFAM" id="SSF53254">
    <property type="entry name" value="Phosphoglycerate mutase-like"/>
    <property type="match status" value="1"/>
</dbReference>
<dbReference type="SMART" id="SM00855">
    <property type="entry name" value="PGAM"/>
    <property type="match status" value="1"/>
</dbReference>
<evidence type="ECO:0000256" key="2">
    <source>
        <dbReference type="PIRSR" id="PIRSR613078-2"/>
    </source>
</evidence>
<dbReference type="AlphaFoldDB" id="A0AA38XYT2"/>
<organism evidence="3">
    <name type="scientific">Knufia peltigerae</name>
    <dbReference type="NCBI Taxonomy" id="1002370"/>
    <lineage>
        <taxon>Eukaryota</taxon>
        <taxon>Fungi</taxon>
        <taxon>Dikarya</taxon>
        <taxon>Ascomycota</taxon>
        <taxon>Pezizomycotina</taxon>
        <taxon>Eurotiomycetes</taxon>
        <taxon>Chaetothyriomycetidae</taxon>
        <taxon>Chaetothyriales</taxon>
        <taxon>Trichomeriaceae</taxon>
        <taxon>Knufia</taxon>
    </lineage>
</organism>
<evidence type="ECO:0000313" key="3">
    <source>
        <dbReference type="EMBL" id="KAJ9629048.1"/>
    </source>
</evidence>
<dbReference type="InterPro" id="IPR029033">
    <property type="entry name" value="His_PPase_superfam"/>
</dbReference>
<dbReference type="EMBL" id="JAPDRN010000070">
    <property type="protein sequence ID" value="KAJ9629048.1"/>
    <property type="molecule type" value="Genomic_DNA"/>
</dbReference>
<dbReference type="GO" id="GO:0016791">
    <property type="term" value="F:phosphatase activity"/>
    <property type="evidence" value="ECO:0007669"/>
    <property type="project" value="TreeGrafter"/>
</dbReference>
<gene>
    <name evidence="3" type="ORF">H2204_009217</name>
</gene>
<comment type="caution">
    <text evidence="3">The sequence shown here is derived from an EMBL/GenBank/DDBJ whole genome shotgun (WGS) entry which is preliminary data.</text>
</comment>
<feature type="binding site" evidence="2">
    <location>
        <begin position="50"/>
        <end position="57"/>
    </location>
    <ligand>
        <name>substrate</name>
    </ligand>
</feature>
<evidence type="ECO:0008006" key="4">
    <source>
        <dbReference type="Google" id="ProtNLM"/>
    </source>
</evidence>
<evidence type="ECO:0000256" key="1">
    <source>
        <dbReference type="PIRSR" id="PIRSR613078-1"/>
    </source>
</evidence>
<dbReference type="Gene3D" id="3.40.50.1240">
    <property type="entry name" value="Phosphoglycerate mutase-like"/>
    <property type="match status" value="1"/>
</dbReference>
<name>A0AA38XYT2_9EURO</name>
<dbReference type="CDD" id="cd07067">
    <property type="entry name" value="HP_PGM_like"/>
    <property type="match status" value="1"/>
</dbReference>